<dbReference type="SMART" id="SM01217">
    <property type="entry name" value="Fn3_like"/>
    <property type="match status" value="1"/>
</dbReference>
<dbReference type="Pfam" id="PF00933">
    <property type="entry name" value="Glyco_hydro_3"/>
    <property type="match status" value="1"/>
</dbReference>
<dbReference type="InterPro" id="IPR013783">
    <property type="entry name" value="Ig-like_fold"/>
</dbReference>
<dbReference type="Pfam" id="PF14310">
    <property type="entry name" value="Fn3-like"/>
    <property type="match status" value="1"/>
</dbReference>
<dbReference type="Pfam" id="PF07691">
    <property type="entry name" value="PA14"/>
    <property type="match status" value="1"/>
</dbReference>
<dbReference type="AlphaFoldDB" id="A0AA44CEE4"/>
<reference evidence="9" key="1">
    <citation type="submission" date="2020-03" db="EMBL/GenBank/DDBJ databases">
        <title>Ferranicluibacter endophyticum gen. nov., sp. nov., a new genus isolated from Rubus ulmifolius Schott. stem.</title>
        <authorList>
            <person name="Roca-Couso R."/>
            <person name="Flores-Felix J.D."/>
            <person name="Igual J.M."/>
            <person name="Rivas R."/>
        </authorList>
    </citation>
    <scope>NUCLEOTIDE SEQUENCE</scope>
    <source>
        <strain evidence="9">CRRU44</strain>
    </source>
</reference>
<dbReference type="SUPFAM" id="SSF52279">
    <property type="entry name" value="Beta-D-glucan exohydrolase, C-terminal domain"/>
    <property type="match status" value="1"/>
</dbReference>
<dbReference type="InterPro" id="IPR002772">
    <property type="entry name" value="Glyco_hydro_3_C"/>
</dbReference>
<gene>
    <name evidence="9" type="ORF">G8E10_22830</name>
</gene>
<dbReference type="Pfam" id="PF01915">
    <property type="entry name" value="Glyco_hydro_3_C"/>
    <property type="match status" value="1"/>
</dbReference>
<dbReference type="Gene3D" id="3.20.20.300">
    <property type="entry name" value="Glycoside hydrolase, family 3, N-terminal domain"/>
    <property type="match status" value="1"/>
</dbReference>
<keyword evidence="2 7" id="KW-0378">Hydrolase</keyword>
<sequence>MIENILNQMTLEEQVSLLAGADFWTTVPVERLGIPKIKVTDGPNGARGAGSLVAGVKATCFPVAIALGATWNPELVKRMGVSLAGQAKSKGASVLLAPTVNIHRSGLNGRNFECYSEDPLLTASLAVAYIQGVQSGGVAATIKHFAGNESEIERQTMSSDIDERSLREIYLLPFEQAVKKAGVMAVMSSYNRLNGTYTSEHPWLLTDVLRKEWGFDGIVMSDWFGSHSTADTVNAGLDLEMPGPSRDRGEKLVKAVHDGEVKAETVRDAARRILTLLERVGALETAPDLAESSLDLPEDRALIRQIGAEGAVLLKNEGILPLARTSLDSIAVVGPNAGVARVMGGGSAQIAAHYTVSPLQGIRAALSDANSVHHAAGCSNNRLVEVFAGDIEVEYFTGRALEGTPVHTERADKGEFFWFDLPSPDLDPANFSARITGKFVPSDSGEHIFGMTNAGLAKLSIDGKLVVNGYDGWTRGDNYFGTANSEQRQGLELEAGRSYTLTIDYCSPADTADGIHLTAIRFGVEKALGDAAIDEAVARAADCDVALVFVGREGQWDSEGLDLPDMRLPGRQEELIEKVAAVNANTVVVLQTGGPVEMPWLDKVQAVLQIWYTGQELGNAVADVLFGDAEPGGRLPQTFPKSLSDNSAITGNPLVYPGQDGHVRYDEGVFVGYRHHDSHGVEPLFPFGFGLGYTQFSWGEAKASSTVLGEDGITVTVDVTNTGARKGADVVQLYVRPLASAVLRPEKELRAFAKLELAAGETATATLTVTLRDLSFFDVAAKAFRSEAGNYELLIAANAADIRSRIAIVNPAEWLGHVTDPLSEGHSHRSEPGHAQ</sequence>
<protein>
    <recommendedName>
        <fullName evidence="6">Beta-D-glucoside glucohydrolase</fullName>
    </recommendedName>
    <alternativeName>
        <fullName evidence="4">Cellobiase</fullName>
    </alternativeName>
    <alternativeName>
        <fullName evidence="5">Gentiobiase</fullName>
    </alternativeName>
</protein>
<dbReference type="InterPro" id="IPR037524">
    <property type="entry name" value="PA14/GLEYA"/>
</dbReference>
<dbReference type="InterPro" id="IPR019800">
    <property type="entry name" value="Glyco_hydro_3_AS"/>
</dbReference>
<dbReference type="Gene3D" id="2.60.40.10">
    <property type="entry name" value="Immunoglobulins"/>
    <property type="match status" value="1"/>
</dbReference>
<accession>A0AA44CEE4</accession>
<dbReference type="InterPro" id="IPR050288">
    <property type="entry name" value="Cellulose_deg_GH3"/>
</dbReference>
<proteinExistence type="inferred from homology"/>
<dbReference type="SMART" id="SM00758">
    <property type="entry name" value="PA14"/>
    <property type="match status" value="1"/>
</dbReference>
<dbReference type="GO" id="GO:0009251">
    <property type="term" value="P:glucan catabolic process"/>
    <property type="evidence" value="ECO:0007669"/>
    <property type="project" value="TreeGrafter"/>
</dbReference>
<evidence type="ECO:0000256" key="5">
    <source>
        <dbReference type="ARBA" id="ARBA00032194"/>
    </source>
</evidence>
<dbReference type="InterPro" id="IPR001764">
    <property type="entry name" value="Glyco_hydro_3_N"/>
</dbReference>
<evidence type="ECO:0000256" key="1">
    <source>
        <dbReference type="ARBA" id="ARBA00005336"/>
    </source>
</evidence>
<evidence type="ECO:0000259" key="8">
    <source>
        <dbReference type="PROSITE" id="PS51820"/>
    </source>
</evidence>
<dbReference type="PROSITE" id="PS51820">
    <property type="entry name" value="PA14"/>
    <property type="match status" value="1"/>
</dbReference>
<dbReference type="EMBL" id="JAANCM010000016">
    <property type="protein sequence ID" value="NHT78546.1"/>
    <property type="molecule type" value="Genomic_DNA"/>
</dbReference>
<dbReference type="Gene3D" id="2.60.120.260">
    <property type="entry name" value="Galactose-binding domain-like"/>
    <property type="match status" value="1"/>
</dbReference>
<dbReference type="InterPro" id="IPR017853">
    <property type="entry name" value="GH"/>
</dbReference>
<keyword evidence="3 7" id="KW-0326">Glycosidase</keyword>
<dbReference type="RefSeq" id="WP_167130803.1">
    <property type="nucleotide sequence ID" value="NZ_JAANCM010000016.1"/>
</dbReference>
<dbReference type="GO" id="GO:0008422">
    <property type="term" value="F:beta-glucosidase activity"/>
    <property type="evidence" value="ECO:0007669"/>
    <property type="project" value="TreeGrafter"/>
</dbReference>
<dbReference type="InterPro" id="IPR011658">
    <property type="entry name" value="PA14_dom"/>
</dbReference>
<dbReference type="SUPFAM" id="SSF51445">
    <property type="entry name" value="(Trans)glycosidases"/>
    <property type="match status" value="1"/>
</dbReference>
<evidence type="ECO:0000256" key="3">
    <source>
        <dbReference type="ARBA" id="ARBA00023295"/>
    </source>
</evidence>
<name>A0AA44CEE4_9HYPH</name>
<dbReference type="FunFam" id="2.60.40.10:FF:000495">
    <property type="entry name" value="Periplasmic beta-glucosidase"/>
    <property type="match status" value="1"/>
</dbReference>
<dbReference type="PRINTS" id="PR00133">
    <property type="entry name" value="GLHYDRLASE3"/>
</dbReference>
<evidence type="ECO:0000256" key="4">
    <source>
        <dbReference type="ARBA" id="ARBA00031448"/>
    </source>
</evidence>
<evidence type="ECO:0000313" key="10">
    <source>
        <dbReference type="Proteomes" id="UP001155840"/>
    </source>
</evidence>
<evidence type="ECO:0000256" key="6">
    <source>
        <dbReference type="ARBA" id="ARBA00032594"/>
    </source>
</evidence>
<dbReference type="PROSITE" id="PS00775">
    <property type="entry name" value="GLYCOSYL_HYDROL_F3"/>
    <property type="match status" value="1"/>
</dbReference>
<evidence type="ECO:0000256" key="2">
    <source>
        <dbReference type="ARBA" id="ARBA00022801"/>
    </source>
</evidence>
<dbReference type="InterPro" id="IPR036962">
    <property type="entry name" value="Glyco_hydro_3_N_sf"/>
</dbReference>
<dbReference type="PANTHER" id="PTHR42715">
    <property type="entry name" value="BETA-GLUCOSIDASE"/>
    <property type="match status" value="1"/>
</dbReference>
<dbReference type="InterPro" id="IPR036881">
    <property type="entry name" value="Glyco_hydro_3_C_sf"/>
</dbReference>
<comment type="caution">
    <text evidence="9">The sequence shown here is derived from an EMBL/GenBank/DDBJ whole genome shotgun (WGS) entry which is preliminary data.</text>
</comment>
<dbReference type="InterPro" id="IPR026891">
    <property type="entry name" value="Fn3-like"/>
</dbReference>
<evidence type="ECO:0000256" key="7">
    <source>
        <dbReference type="RuleBase" id="RU361161"/>
    </source>
</evidence>
<dbReference type="Proteomes" id="UP001155840">
    <property type="component" value="Unassembled WGS sequence"/>
</dbReference>
<evidence type="ECO:0000313" key="9">
    <source>
        <dbReference type="EMBL" id="NHT78546.1"/>
    </source>
</evidence>
<comment type="similarity">
    <text evidence="1 7">Belongs to the glycosyl hydrolase 3 family.</text>
</comment>
<keyword evidence="10" id="KW-1185">Reference proteome</keyword>
<feature type="domain" description="PA14" evidence="8">
    <location>
        <begin position="386"/>
        <end position="538"/>
    </location>
</feature>
<dbReference type="Gene3D" id="3.40.50.1700">
    <property type="entry name" value="Glycoside hydrolase family 3 C-terminal domain"/>
    <property type="match status" value="1"/>
</dbReference>
<organism evidence="9 10">
    <name type="scientific">Ferranicluibacter rubi</name>
    <dbReference type="NCBI Taxonomy" id="2715133"/>
    <lineage>
        <taxon>Bacteria</taxon>
        <taxon>Pseudomonadati</taxon>
        <taxon>Pseudomonadota</taxon>
        <taxon>Alphaproteobacteria</taxon>
        <taxon>Hyphomicrobiales</taxon>
        <taxon>Rhizobiaceae</taxon>
        <taxon>Ferranicluibacter</taxon>
    </lineage>
</organism>
<dbReference type="PANTHER" id="PTHR42715:SF3">
    <property type="entry name" value="BETA-GLUCOSIDASE B-RELATED"/>
    <property type="match status" value="1"/>
</dbReference>